<keyword evidence="9" id="KW-0472">Membrane</keyword>
<evidence type="ECO:0000256" key="9">
    <source>
        <dbReference type="ARBA" id="ARBA00023136"/>
    </source>
</evidence>
<feature type="region of interest" description="Disordered" evidence="13">
    <location>
        <begin position="542"/>
        <end position="573"/>
    </location>
</feature>
<evidence type="ECO:0000256" key="5">
    <source>
        <dbReference type="ARBA" id="ARBA00022781"/>
    </source>
</evidence>
<keyword evidence="15" id="KW-1185">Reference proteome</keyword>
<evidence type="ECO:0000256" key="11">
    <source>
        <dbReference type="ARBA" id="ARBA00023310"/>
    </source>
</evidence>
<evidence type="ECO:0000256" key="8">
    <source>
        <dbReference type="ARBA" id="ARBA00023128"/>
    </source>
</evidence>
<comment type="subcellular location">
    <subcellularLocation>
        <location evidence="1">Mitochondrion inner membrane</location>
        <topology evidence="1">Peripheral membrane protein</topology>
    </subcellularLocation>
</comment>
<evidence type="ECO:0000313" key="15">
    <source>
        <dbReference type="Proteomes" id="UP000009131"/>
    </source>
</evidence>
<accession>G7DVJ5</accession>
<keyword evidence="11" id="KW-0066">ATP synthesis</keyword>
<reference evidence="14 15" key="1">
    <citation type="journal article" date="2011" name="J. Gen. Appl. Microbiol.">
        <title>Draft genome sequencing of the enigmatic basidiomycete Mixia osmundae.</title>
        <authorList>
            <person name="Nishida H."/>
            <person name="Nagatsuka Y."/>
            <person name="Sugiyama J."/>
        </authorList>
    </citation>
    <scope>NUCLEOTIDE SEQUENCE [LARGE SCALE GENOMIC DNA]</scope>
    <source>
        <strain evidence="15">CBS 9802 / IAM 14324 / JCM 22182 / KY 12970</strain>
    </source>
</reference>
<dbReference type="eggNOG" id="KOG1531">
    <property type="taxonomic scope" value="Eukaryota"/>
</dbReference>
<evidence type="ECO:0000256" key="13">
    <source>
        <dbReference type="SAM" id="MobiDB-lite"/>
    </source>
</evidence>
<evidence type="ECO:0000256" key="2">
    <source>
        <dbReference type="ARBA" id="ARBA00007681"/>
    </source>
</evidence>
<keyword evidence="7" id="KW-0406">Ion transport</keyword>
<dbReference type="HOGENOM" id="CLU_283289_0_0_1"/>
<evidence type="ECO:0000256" key="12">
    <source>
        <dbReference type="ARBA" id="ARBA00031066"/>
    </source>
</evidence>
<evidence type="ECO:0000313" key="14">
    <source>
        <dbReference type="EMBL" id="GAA94605.1"/>
    </source>
</evidence>
<feature type="compositionally biased region" description="Polar residues" evidence="13">
    <location>
        <begin position="1020"/>
        <end position="1030"/>
    </location>
</feature>
<dbReference type="RefSeq" id="XP_014568131.1">
    <property type="nucleotide sequence ID" value="XM_014712645.1"/>
</dbReference>
<dbReference type="EMBL" id="BABT02000044">
    <property type="protein sequence ID" value="GAA94605.1"/>
    <property type="molecule type" value="Genomic_DNA"/>
</dbReference>
<dbReference type="InterPro" id="IPR035968">
    <property type="entry name" value="ATP_synth_F1_ATPase_gsu"/>
</dbReference>
<feature type="compositionally biased region" description="Low complexity" evidence="13">
    <location>
        <begin position="923"/>
        <end position="935"/>
    </location>
</feature>
<dbReference type="PANTHER" id="PTHR11693">
    <property type="entry name" value="ATP SYNTHASE GAMMA CHAIN"/>
    <property type="match status" value="1"/>
</dbReference>
<dbReference type="NCBIfam" id="TIGR01146">
    <property type="entry name" value="ATPsyn_F1gamma"/>
    <property type="match status" value="1"/>
</dbReference>
<dbReference type="Pfam" id="PF00231">
    <property type="entry name" value="ATP-synt"/>
    <property type="match status" value="1"/>
</dbReference>
<sequence>MALSMASGRMSSRTGLKQLNAAVQARHFSSTPVPAATLRELEGRLKSVRNIEKITKSMKMIATTRLNKATNAMKTAKGYGAANAVLFDEAEAKTDKKLKTLWIVVSSDRGLCGGIHSSVSKRAKKEIQADGSEGEANVVILGDKPKAQIVRAYPQNLVITFNQIGKTIPTFSDATSIVALIEDSKVEYEKVNLIYNKFVSAIAYESDIIEVYNAETLAASPKFAAYEIEDEGMQNDLASFALANAVYQALVEGHAAEITARRNAMDNASKNATEMIGKLQMQFNRMRQSVITNGQSLAPTPACLELILLAHRSRRYRHGCQRSRIKAFCSLDLFSECIPHVFEQKHDKTPIRLEQQRSWLITSLSYRIQPTHTHAHETALVKPARACRHGGTSGETRFVPASVACQHGKRHPSRQRGLSGTRSFAQNGYLSPHEWSSGYADLPPWNDGEIPTTPKTPTSRSAHQSSTLMESPVVPQLLGRETFTNKAKVLSYKHQLSPTKEQLGASPISPRHGRRQASSSAQPLDALDVEALYSTYAAINTTDTSERGRRPFSTSLQPGLSLEPSIRPLDGSASTSSFAHYNAMPLLAIGTPRTPRTRQSSGVPSPLPLDTMSFPDPPKRIESPEPMPINFDADDDTSSSTDDEDFQETQTGLAVNDDEGDDNEHEEQNPDEEGQQAQWHALEAPITRWRTEVGDEDEDDEGEPTESVRWSSGSISRSHLPTRFLVNPTRQPDDNFISFSTLPSVSEEEPASFVSGSIPLDAYEDDALHVEERAHERAKVSRPSMLSISDILQRALELGKSMSPTDPSPVFALKATEEQPPSTPLRRTDSQTSSASKQLASARSSIALSSSMSSSFRWSDLSLSTNHTSPSSTASHDDAGDHYSSPLAKYNNQTRRESLSTISSALSSATSSRSSDSAKRQSTHQQQQTSTTTTTMPPRVLPRVSSIAGLRGSAMKQQKAKDTTFQDWDDYLDVLQREGKELAPRQSTSSGATSSLRPESRASLTSGKTHMLSFWGGRRSPNSLASSTRSGLDDRPLSGSSGKSPSRPASGLKTHSNLRKVTSNLSMVSKSSSVDAPVIPLRGGSLKKSASAKGKMKAIM</sequence>
<feature type="compositionally biased region" description="Polar residues" evidence="13">
    <location>
        <begin position="865"/>
        <end position="874"/>
    </location>
</feature>
<feature type="region of interest" description="Disordered" evidence="13">
    <location>
        <begin position="495"/>
        <end position="523"/>
    </location>
</feature>
<evidence type="ECO:0000256" key="6">
    <source>
        <dbReference type="ARBA" id="ARBA00022792"/>
    </source>
</evidence>
<dbReference type="FunFam" id="3.40.1380.10:FF:000003">
    <property type="entry name" value="ATP synthase subunit gamma"/>
    <property type="match status" value="1"/>
</dbReference>
<keyword evidence="6" id="KW-0999">Mitochondrion inner membrane</keyword>
<dbReference type="AlphaFoldDB" id="G7DVJ5"/>
<dbReference type="InterPro" id="IPR000131">
    <property type="entry name" value="ATP_synth_F1_gsu"/>
</dbReference>
<feature type="compositionally biased region" description="Polar residues" evidence="13">
    <location>
        <begin position="416"/>
        <end position="425"/>
    </location>
</feature>
<dbReference type="GO" id="GO:0005743">
    <property type="term" value="C:mitochondrial inner membrane"/>
    <property type="evidence" value="ECO:0007669"/>
    <property type="project" value="UniProtKB-SubCell"/>
</dbReference>
<feature type="compositionally biased region" description="Polar residues" evidence="13">
    <location>
        <begin position="453"/>
        <end position="469"/>
    </location>
</feature>
<feature type="region of interest" description="Disordered" evidence="13">
    <location>
        <begin position="589"/>
        <end position="714"/>
    </location>
</feature>
<evidence type="ECO:0000256" key="7">
    <source>
        <dbReference type="ARBA" id="ARBA00023065"/>
    </source>
</evidence>
<feature type="compositionally biased region" description="Low complexity" evidence="13">
    <location>
        <begin position="839"/>
        <end position="864"/>
    </location>
</feature>
<evidence type="ECO:0000256" key="3">
    <source>
        <dbReference type="ARBA" id="ARBA00020843"/>
    </source>
</evidence>
<feature type="compositionally biased region" description="Polar residues" evidence="13">
    <location>
        <begin position="985"/>
        <end position="1008"/>
    </location>
</feature>
<comment type="caution">
    <text evidence="14">The sequence shown here is derived from an EMBL/GenBank/DDBJ whole genome shotgun (WGS) entry which is preliminary data.</text>
</comment>
<keyword evidence="4" id="KW-0813">Transport</keyword>
<keyword evidence="10" id="KW-0139">CF(1)</keyword>
<dbReference type="GO" id="GO:0046933">
    <property type="term" value="F:proton-transporting ATP synthase activity, rotational mechanism"/>
    <property type="evidence" value="ECO:0007669"/>
    <property type="project" value="InterPro"/>
</dbReference>
<dbReference type="Proteomes" id="UP000009131">
    <property type="component" value="Unassembled WGS sequence"/>
</dbReference>
<protein>
    <recommendedName>
        <fullName evidence="3">ATP synthase subunit gamma, mitochondrial</fullName>
    </recommendedName>
    <alternativeName>
        <fullName evidence="12">F-ATPase gamma subunit</fullName>
    </alternativeName>
</protein>
<organism evidence="14 15">
    <name type="scientific">Mixia osmundae (strain CBS 9802 / IAM 14324 / JCM 22182 / KY 12970)</name>
    <dbReference type="NCBI Taxonomy" id="764103"/>
    <lineage>
        <taxon>Eukaryota</taxon>
        <taxon>Fungi</taxon>
        <taxon>Dikarya</taxon>
        <taxon>Basidiomycota</taxon>
        <taxon>Pucciniomycotina</taxon>
        <taxon>Mixiomycetes</taxon>
        <taxon>Mixiales</taxon>
        <taxon>Mixiaceae</taxon>
        <taxon>Mixia</taxon>
    </lineage>
</organism>
<proteinExistence type="inferred from homology"/>
<dbReference type="InParanoid" id="G7DVJ5"/>
<evidence type="ECO:0000256" key="1">
    <source>
        <dbReference type="ARBA" id="ARBA00004637"/>
    </source>
</evidence>
<feature type="compositionally biased region" description="Acidic residues" evidence="13">
    <location>
        <begin position="694"/>
        <end position="704"/>
    </location>
</feature>
<feature type="compositionally biased region" description="Low complexity" evidence="13">
    <location>
        <begin position="899"/>
        <end position="915"/>
    </location>
</feature>
<name>G7DVJ5_MIXOS</name>
<dbReference type="PANTHER" id="PTHR11693:SF22">
    <property type="entry name" value="ATP SYNTHASE SUBUNIT GAMMA, MITOCHONDRIAL"/>
    <property type="match status" value="1"/>
</dbReference>
<feature type="compositionally biased region" description="Acidic residues" evidence="13">
    <location>
        <begin position="656"/>
        <end position="674"/>
    </location>
</feature>
<evidence type="ECO:0000256" key="10">
    <source>
        <dbReference type="ARBA" id="ARBA00023196"/>
    </source>
</evidence>
<dbReference type="Gene3D" id="1.10.287.80">
    <property type="entry name" value="ATP synthase, gamma subunit, helix hairpin domain"/>
    <property type="match status" value="1"/>
</dbReference>
<feature type="region of interest" description="Disordered" evidence="13">
    <location>
        <begin position="799"/>
        <end position="941"/>
    </location>
</feature>
<feature type="region of interest" description="Disordered" evidence="13">
    <location>
        <begin position="980"/>
        <end position="1057"/>
    </location>
</feature>
<dbReference type="SUPFAM" id="SSF52943">
    <property type="entry name" value="ATP synthase (F1-ATPase), gamma subunit"/>
    <property type="match status" value="1"/>
</dbReference>
<reference evidence="14 15" key="2">
    <citation type="journal article" date="2012" name="Open Biol.">
        <title>Characteristics of nucleosomes and linker DNA regions on the genome of the basidiomycete Mixia osmundae revealed by mono- and dinucleosome mapping.</title>
        <authorList>
            <person name="Nishida H."/>
            <person name="Kondo S."/>
            <person name="Matsumoto T."/>
            <person name="Suzuki Y."/>
            <person name="Yoshikawa H."/>
            <person name="Taylor T.D."/>
            <person name="Sugiyama J."/>
        </authorList>
    </citation>
    <scope>NUCLEOTIDE SEQUENCE [LARGE SCALE GENOMIC DNA]</scope>
    <source>
        <strain evidence="15">CBS 9802 / IAM 14324 / JCM 22182 / KY 12970</strain>
    </source>
</reference>
<dbReference type="STRING" id="764103.G7DVJ5"/>
<feature type="region of interest" description="Disordered" evidence="13">
    <location>
        <begin position="440"/>
        <end position="470"/>
    </location>
</feature>
<dbReference type="Gene3D" id="3.40.1380.10">
    <property type="match status" value="1"/>
</dbReference>
<dbReference type="OrthoDB" id="239812at2759"/>
<dbReference type="CDD" id="cd12151">
    <property type="entry name" value="F1-ATPase_gamma"/>
    <property type="match status" value="1"/>
</dbReference>
<keyword evidence="5" id="KW-0375">Hydrogen ion transport</keyword>
<dbReference type="GO" id="GO:0045259">
    <property type="term" value="C:proton-transporting ATP synthase complex"/>
    <property type="evidence" value="ECO:0007669"/>
    <property type="project" value="UniProtKB-KW"/>
</dbReference>
<dbReference type="PRINTS" id="PR00126">
    <property type="entry name" value="ATPASEGAMMA"/>
</dbReference>
<gene>
    <name evidence="14" type="primary">Mo01257</name>
    <name evidence="14" type="ORF">E5Q_01257</name>
</gene>
<feature type="region of interest" description="Disordered" evidence="13">
    <location>
        <begin position="405"/>
        <end position="425"/>
    </location>
</feature>
<comment type="similarity">
    <text evidence="2">Belongs to the ATPase gamma chain family.</text>
</comment>
<feature type="compositionally biased region" description="Acidic residues" evidence="13">
    <location>
        <begin position="632"/>
        <end position="647"/>
    </location>
</feature>
<evidence type="ECO:0000256" key="4">
    <source>
        <dbReference type="ARBA" id="ARBA00022448"/>
    </source>
</evidence>
<keyword evidence="8" id="KW-0496">Mitochondrion</keyword>